<feature type="domain" description="SYO1-like TPR repeats" evidence="3">
    <location>
        <begin position="566"/>
        <end position="684"/>
    </location>
</feature>
<dbReference type="AlphaFoldDB" id="A0AAJ0HI31"/>
<feature type="region of interest" description="Disordered" evidence="2">
    <location>
        <begin position="326"/>
        <end position="388"/>
    </location>
</feature>
<sequence>MGKQRRNRAQPNRANPIAKPVKPPADPELAALREAKILPVLKDLQSPDPKSRTAAAGAIANIVQDTKCRKLLLREQVVPIVLTETLTDSSIDSRAAGWEILRELVQEEEADFCVHLYRLDILTAIEHATKSIIETLTVSEPSFTKLLKAQQRLVWNMTSSLLSLLGALSVARDEILEAIVANHTILRFLFRLVSIESIPQEVFEEALSCLMTMSEENLTLGQAITDDQETRCYDQLLKLQAAGGPRSVLACGVLHNVFSSLQWLDHSPGKDGACDALLVPTLSRALEPVTSSGGKTSGHDASNEAGIAQVALEILASVGTDMQVTLEKGNRPQPGAKIDEEWNGIDEADAMEVDGGSDDDDKDGSDKDDDDDLEGDDDEEDDDDDDDIADLDADMERVTGADDVASPGDLNDLPTMRELIRQAVPQLIRLTKLTIHNEDDMAVQAHAFSALNNIAWTLSCIEFAEGENANIFAVWAPAAKKIWRKTIAPILEADSADLKLATLVTSLAWAVSRSLNGETPTDGTQHRRFIALYEAAKRHDAASAAAGKPAAKVAGGEDEEQEDPFQSLSIKCIGVLGSLARPPADLSVNRDVGVFLMTLLGLVDTPAVDVIESLNQIYDIYGDEEAPCDKVFWDDGFLKHLEDLTPRLKAIAKGIDKRKMGELRLKADEAVLNLVRFIQYKKKHAPC</sequence>
<protein>
    <recommendedName>
        <fullName evidence="3">SYO1-like TPR repeats domain-containing protein</fullName>
    </recommendedName>
</protein>
<dbReference type="GO" id="GO:0006606">
    <property type="term" value="P:protein import into nucleus"/>
    <property type="evidence" value="ECO:0007669"/>
    <property type="project" value="TreeGrafter"/>
</dbReference>
<reference evidence="4" key="2">
    <citation type="submission" date="2023-06" db="EMBL/GenBank/DDBJ databases">
        <authorList>
            <consortium name="Lawrence Berkeley National Laboratory"/>
            <person name="Haridas S."/>
            <person name="Hensen N."/>
            <person name="Bonometti L."/>
            <person name="Westerberg I."/>
            <person name="Brannstrom I.O."/>
            <person name="Guillou S."/>
            <person name="Cros-Aarteil S."/>
            <person name="Calhoun S."/>
            <person name="Kuo A."/>
            <person name="Mondo S."/>
            <person name="Pangilinan J."/>
            <person name="Riley R."/>
            <person name="Labutti K."/>
            <person name="Andreopoulos B."/>
            <person name="Lipzen A."/>
            <person name="Chen C."/>
            <person name="Yanf M."/>
            <person name="Daum C."/>
            <person name="Ng V."/>
            <person name="Clum A."/>
            <person name="Steindorff A."/>
            <person name="Ohm R."/>
            <person name="Martin F."/>
            <person name="Silar P."/>
            <person name="Natvig D."/>
            <person name="Lalanne C."/>
            <person name="Gautier V."/>
            <person name="Ament-Velasquez S.L."/>
            <person name="Kruys A."/>
            <person name="Hutchinson M.I."/>
            <person name="Powell A.J."/>
            <person name="Barry K."/>
            <person name="Miller A.N."/>
            <person name="Grigoriev I.V."/>
            <person name="Debuchy R."/>
            <person name="Gladieux P."/>
            <person name="Thoren M.H."/>
            <person name="Johannesson H."/>
        </authorList>
    </citation>
    <scope>NUCLEOTIDE SEQUENCE</scope>
    <source>
        <strain evidence="4">CBS 955.72</strain>
    </source>
</reference>
<evidence type="ECO:0000256" key="1">
    <source>
        <dbReference type="ARBA" id="ARBA00049983"/>
    </source>
</evidence>
<dbReference type="Gene3D" id="1.25.10.10">
    <property type="entry name" value="Leucine-rich Repeat Variant"/>
    <property type="match status" value="2"/>
</dbReference>
<organism evidence="4 5">
    <name type="scientific">Lasiosphaeria hispida</name>
    <dbReference type="NCBI Taxonomy" id="260671"/>
    <lineage>
        <taxon>Eukaryota</taxon>
        <taxon>Fungi</taxon>
        <taxon>Dikarya</taxon>
        <taxon>Ascomycota</taxon>
        <taxon>Pezizomycotina</taxon>
        <taxon>Sordariomycetes</taxon>
        <taxon>Sordariomycetidae</taxon>
        <taxon>Sordariales</taxon>
        <taxon>Lasiosphaeriaceae</taxon>
        <taxon>Lasiosphaeria</taxon>
    </lineage>
</organism>
<dbReference type="EMBL" id="JAUIQD010000004">
    <property type="protein sequence ID" value="KAK3353111.1"/>
    <property type="molecule type" value="Genomic_DNA"/>
</dbReference>
<dbReference type="GO" id="GO:0051082">
    <property type="term" value="F:unfolded protein binding"/>
    <property type="evidence" value="ECO:0007669"/>
    <property type="project" value="TreeGrafter"/>
</dbReference>
<dbReference type="InterPro" id="IPR011989">
    <property type="entry name" value="ARM-like"/>
</dbReference>
<dbReference type="Pfam" id="PF25567">
    <property type="entry name" value="TPR_SYO1"/>
    <property type="match status" value="1"/>
</dbReference>
<evidence type="ECO:0000256" key="2">
    <source>
        <dbReference type="SAM" id="MobiDB-lite"/>
    </source>
</evidence>
<dbReference type="PANTHER" id="PTHR13347">
    <property type="entry name" value="HEAT REPEAT-CONTAINING PROTEIN 3"/>
    <property type="match status" value="1"/>
</dbReference>
<dbReference type="GO" id="GO:0042273">
    <property type="term" value="P:ribosomal large subunit biogenesis"/>
    <property type="evidence" value="ECO:0007669"/>
    <property type="project" value="TreeGrafter"/>
</dbReference>
<dbReference type="PANTHER" id="PTHR13347:SF1">
    <property type="entry name" value="HEAT REPEAT-CONTAINING PROTEIN 3"/>
    <property type="match status" value="1"/>
</dbReference>
<proteinExistence type="inferred from homology"/>
<dbReference type="Proteomes" id="UP001275084">
    <property type="component" value="Unassembled WGS sequence"/>
</dbReference>
<comment type="caution">
    <text evidence="4">The sequence shown here is derived from an EMBL/GenBank/DDBJ whole genome shotgun (WGS) entry which is preliminary data.</text>
</comment>
<dbReference type="InterPro" id="IPR057990">
    <property type="entry name" value="TPR_SYO1"/>
</dbReference>
<dbReference type="InterPro" id="IPR052616">
    <property type="entry name" value="SYO1-like"/>
</dbReference>
<dbReference type="SUPFAM" id="SSF48371">
    <property type="entry name" value="ARM repeat"/>
    <property type="match status" value="1"/>
</dbReference>
<feature type="compositionally biased region" description="Acidic residues" evidence="2">
    <location>
        <begin position="341"/>
        <end position="388"/>
    </location>
</feature>
<accession>A0AAJ0HI31</accession>
<evidence type="ECO:0000259" key="3">
    <source>
        <dbReference type="Pfam" id="PF25567"/>
    </source>
</evidence>
<dbReference type="InterPro" id="IPR016024">
    <property type="entry name" value="ARM-type_fold"/>
</dbReference>
<gene>
    <name evidence="4" type="ORF">B0T25DRAFT_456051</name>
</gene>
<reference evidence="4" key="1">
    <citation type="journal article" date="2023" name="Mol. Phylogenet. Evol.">
        <title>Genome-scale phylogeny and comparative genomics of the fungal order Sordariales.</title>
        <authorList>
            <person name="Hensen N."/>
            <person name="Bonometti L."/>
            <person name="Westerberg I."/>
            <person name="Brannstrom I.O."/>
            <person name="Guillou S."/>
            <person name="Cros-Aarteil S."/>
            <person name="Calhoun S."/>
            <person name="Haridas S."/>
            <person name="Kuo A."/>
            <person name="Mondo S."/>
            <person name="Pangilinan J."/>
            <person name="Riley R."/>
            <person name="LaButti K."/>
            <person name="Andreopoulos B."/>
            <person name="Lipzen A."/>
            <person name="Chen C."/>
            <person name="Yan M."/>
            <person name="Daum C."/>
            <person name="Ng V."/>
            <person name="Clum A."/>
            <person name="Steindorff A."/>
            <person name="Ohm R.A."/>
            <person name="Martin F."/>
            <person name="Silar P."/>
            <person name="Natvig D.O."/>
            <person name="Lalanne C."/>
            <person name="Gautier V."/>
            <person name="Ament-Velasquez S.L."/>
            <person name="Kruys A."/>
            <person name="Hutchinson M.I."/>
            <person name="Powell A.J."/>
            <person name="Barry K."/>
            <person name="Miller A.N."/>
            <person name="Grigoriev I.V."/>
            <person name="Debuchy R."/>
            <person name="Gladieux P."/>
            <person name="Hiltunen Thoren M."/>
            <person name="Johannesson H."/>
        </authorList>
    </citation>
    <scope>NUCLEOTIDE SEQUENCE</scope>
    <source>
        <strain evidence="4">CBS 955.72</strain>
    </source>
</reference>
<evidence type="ECO:0000313" key="4">
    <source>
        <dbReference type="EMBL" id="KAK3353111.1"/>
    </source>
</evidence>
<dbReference type="CDD" id="cd13394">
    <property type="entry name" value="Syo1_like"/>
    <property type="match status" value="1"/>
</dbReference>
<feature type="region of interest" description="Disordered" evidence="2">
    <location>
        <begin position="1"/>
        <end position="25"/>
    </location>
</feature>
<name>A0AAJ0HI31_9PEZI</name>
<comment type="similarity">
    <text evidence="1">Belongs to the nuclear import and ribosome assembly adapter family.</text>
</comment>
<evidence type="ECO:0000313" key="5">
    <source>
        <dbReference type="Proteomes" id="UP001275084"/>
    </source>
</evidence>
<keyword evidence="5" id="KW-1185">Reference proteome</keyword>